<evidence type="ECO:0000313" key="3">
    <source>
        <dbReference type="Proteomes" id="UP001165080"/>
    </source>
</evidence>
<protein>
    <submittedName>
        <fullName evidence="2">Uncharacterized protein</fullName>
    </submittedName>
</protein>
<dbReference type="EMBL" id="BRXU01000067">
    <property type="protein sequence ID" value="GLC62585.1"/>
    <property type="molecule type" value="Genomic_DNA"/>
</dbReference>
<name>A0A9W6C355_9CHLO</name>
<dbReference type="AlphaFoldDB" id="A0A9W6C355"/>
<organism evidence="2 3">
    <name type="scientific">Pleodorina starrii</name>
    <dbReference type="NCBI Taxonomy" id="330485"/>
    <lineage>
        <taxon>Eukaryota</taxon>
        <taxon>Viridiplantae</taxon>
        <taxon>Chlorophyta</taxon>
        <taxon>core chlorophytes</taxon>
        <taxon>Chlorophyceae</taxon>
        <taxon>CS clade</taxon>
        <taxon>Chlamydomonadales</taxon>
        <taxon>Volvocaceae</taxon>
        <taxon>Pleodorina</taxon>
    </lineage>
</organism>
<reference evidence="2 3" key="1">
    <citation type="journal article" date="2023" name="Commun. Biol.">
        <title>Reorganization of the ancestral sex-determining regions during the evolution of trioecy in Pleodorina starrii.</title>
        <authorList>
            <person name="Takahashi K."/>
            <person name="Suzuki S."/>
            <person name="Kawai-Toyooka H."/>
            <person name="Yamamoto K."/>
            <person name="Hamaji T."/>
            <person name="Ootsuki R."/>
            <person name="Yamaguchi H."/>
            <person name="Kawachi M."/>
            <person name="Higashiyama T."/>
            <person name="Nozaki H."/>
        </authorList>
    </citation>
    <scope>NUCLEOTIDE SEQUENCE [LARGE SCALE GENOMIC DNA]</scope>
    <source>
        <strain evidence="2 3">NIES-4479</strain>
    </source>
</reference>
<accession>A0A9W6C355</accession>
<evidence type="ECO:0000256" key="1">
    <source>
        <dbReference type="SAM" id="MobiDB-lite"/>
    </source>
</evidence>
<proteinExistence type="predicted"/>
<evidence type="ECO:0000313" key="2">
    <source>
        <dbReference type="EMBL" id="GLC62585.1"/>
    </source>
</evidence>
<keyword evidence="3" id="KW-1185">Reference proteome</keyword>
<dbReference type="Proteomes" id="UP001165080">
    <property type="component" value="Unassembled WGS sequence"/>
</dbReference>
<gene>
    <name evidence="2" type="primary">PLESTB003717</name>
    <name evidence="2" type="ORF">PLESTB_001916400</name>
</gene>
<sequence>MLRPVEGANMIPEPLQSQPYVTAQDAPSVLALLGLDNGVLMDSVRTGVARAQDVTAFHPVTARGYTQWSETVAYLRQELVGRQWAQGDPQNSPRVFSPDGKTSIMVVGGNADTGVSVEKDPRTARRRGPATRAAVQCNGQQMLDVILELPATWTRQEPLTWVLLYHWSKDEPTVRAELSLPAAVTDDGDISRWSHRILLPPQDLTSFEVPQRPAGPQDDVDFRIVELS</sequence>
<comment type="caution">
    <text evidence="2">The sequence shown here is derived from an EMBL/GenBank/DDBJ whole genome shotgun (WGS) entry which is preliminary data.</text>
</comment>
<feature type="region of interest" description="Disordered" evidence="1">
    <location>
        <begin position="111"/>
        <end position="130"/>
    </location>
</feature>